<feature type="signal peptide" evidence="2">
    <location>
        <begin position="1"/>
        <end position="26"/>
    </location>
</feature>
<protein>
    <recommendedName>
        <fullName evidence="5">ABC transporter substrate-binding protein</fullName>
    </recommendedName>
</protein>
<reference evidence="3 4" key="1">
    <citation type="journal article" date="2014" name="Genome Announc.">
        <title>Draft Genome Sequence of Advenella kashmirensis Strain W13003, a Polycyclic Aromatic Hydrocarbon-Degrading Bacterium.</title>
        <authorList>
            <person name="Wang X."/>
            <person name="Jin D."/>
            <person name="Zhou L."/>
            <person name="Wu L."/>
            <person name="An W."/>
            <person name="Zhao L."/>
        </authorList>
    </citation>
    <scope>NUCLEOTIDE SEQUENCE [LARGE SCALE GENOMIC DNA]</scope>
    <source>
        <strain evidence="3 4">W13003</strain>
    </source>
</reference>
<evidence type="ECO:0000313" key="3">
    <source>
        <dbReference type="EMBL" id="ETF04661.1"/>
    </source>
</evidence>
<dbReference type="STRING" id="1424334.W822_01715"/>
<name>V8QXM0_9BURK</name>
<dbReference type="Gene3D" id="3.40.190.10">
    <property type="entry name" value="Periplasmic binding protein-like II"/>
    <property type="match status" value="1"/>
</dbReference>
<gene>
    <name evidence="3" type="ORF">W822_01715</name>
</gene>
<dbReference type="OrthoDB" id="8678469at2"/>
<sequence length="331" mass="35087">MIKDRVKLAGAFALACLCGIAPSTSAAGEWPEQPIQIIVPYSAGGAVDVLTRIISKEMSKDLGQPIIVQPRPGGEGNIAALAVARAKPDGYTLLSSSAVLTSIPVLFDDIEWSPKDFTPIARFATSSGFIISSAKLPFKTIPELKSYVQKHPDLPSAVLIGGAYTTIVTHMVGKATGIDLLFVPYQGAAQHMTDLYEGRVALATVSGNLACGAINDNKVNILAITGDKRSSAAPDIPTTKEAGIAEVNMQGWYGLHAPAGTPPDRVAKIAQALDNAVKKDSVRQALEKACVTVAYQNPEEFGKFVNDDIKHWKEAAPMIKTQGKMPTPPKN</sequence>
<dbReference type="InterPro" id="IPR042100">
    <property type="entry name" value="Bug_dom1"/>
</dbReference>
<proteinExistence type="inferred from homology"/>
<dbReference type="HOGENOM" id="CLU_045683_0_1_4"/>
<evidence type="ECO:0008006" key="5">
    <source>
        <dbReference type="Google" id="ProtNLM"/>
    </source>
</evidence>
<comment type="caution">
    <text evidence="3">The sequence shown here is derived from an EMBL/GenBank/DDBJ whole genome shotgun (WGS) entry which is preliminary data.</text>
</comment>
<accession>V8QXM0</accession>
<dbReference type="PANTHER" id="PTHR42928">
    <property type="entry name" value="TRICARBOXYLATE-BINDING PROTEIN"/>
    <property type="match status" value="1"/>
</dbReference>
<dbReference type="CDD" id="cd07012">
    <property type="entry name" value="PBP2_Bug_TTT"/>
    <property type="match status" value="1"/>
</dbReference>
<evidence type="ECO:0000313" key="4">
    <source>
        <dbReference type="Proteomes" id="UP000018733"/>
    </source>
</evidence>
<organism evidence="3 4">
    <name type="scientific">Advenella kashmirensis W13003</name>
    <dbReference type="NCBI Taxonomy" id="1424334"/>
    <lineage>
        <taxon>Bacteria</taxon>
        <taxon>Pseudomonadati</taxon>
        <taxon>Pseudomonadota</taxon>
        <taxon>Betaproteobacteria</taxon>
        <taxon>Burkholderiales</taxon>
        <taxon>Alcaligenaceae</taxon>
    </lineage>
</organism>
<dbReference type="RefSeq" id="WP_024003411.1">
    <property type="nucleotide sequence ID" value="NZ_KI650979.1"/>
</dbReference>
<dbReference type="Gene3D" id="3.40.190.150">
    <property type="entry name" value="Bordetella uptake gene, domain 1"/>
    <property type="match status" value="1"/>
</dbReference>
<dbReference type="Pfam" id="PF03401">
    <property type="entry name" value="TctC"/>
    <property type="match status" value="1"/>
</dbReference>
<feature type="chain" id="PRO_5004771970" description="ABC transporter substrate-binding protein" evidence="2">
    <location>
        <begin position="27"/>
        <end position="331"/>
    </location>
</feature>
<dbReference type="PATRIC" id="fig|1424334.3.peg.338"/>
<dbReference type="SUPFAM" id="SSF53850">
    <property type="entry name" value="Periplasmic binding protein-like II"/>
    <property type="match status" value="1"/>
</dbReference>
<dbReference type="PANTHER" id="PTHR42928:SF5">
    <property type="entry name" value="BLR1237 PROTEIN"/>
    <property type="match status" value="1"/>
</dbReference>
<dbReference type="PIRSF" id="PIRSF017082">
    <property type="entry name" value="YflP"/>
    <property type="match status" value="1"/>
</dbReference>
<dbReference type="InterPro" id="IPR005064">
    <property type="entry name" value="BUG"/>
</dbReference>
<dbReference type="Proteomes" id="UP000018733">
    <property type="component" value="Unassembled WGS sequence"/>
</dbReference>
<evidence type="ECO:0000256" key="1">
    <source>
        <dbReference type="ARBA" id="ARBA00006987"/>
    </source>
</evidence>
<dbReference type="AlphaFoldDB" id="V8QXM0"/>
<dbReference type="eggNOG" id="COG3181">
    <property type="taxonomic scope" value="Bacteria"/>
</dbReference>
<keyword evidence="2" id="KW-0732">Signal</keyword>
<keyword evidence="4" id="KW-1185">Reference proteome</keyword>
<evidence type="ECO:0000256" key="2">
    <source>
        <dbReference type="SAM" id="SignalP"/>
    </source>
</evidence>
<dbReference type="EMBL" id="AYXT01000001">
    <property type="protein sequence ID" value="ETF04661.1"/>
    <property type="molecule type" value="Genomic_DNA"/>
</dbReference>
<comment type="similarity">
    <text evidence="1">Belongs to the UPF0065 (bug) family.</text>
</comment>